<dbReference type="EMBL" id="KI292842">
    <property type="protein sequence ID" value="ESA05586.1"/>
    <property type="molecule type" value="Genomic_DNA"/>
</dbReference>
<sequence length="59" mass="7220">MRTYIKKNGNIFSEDYFHSVRSPRALSIKYKKLNKNNYERQNGQKEDKELLDLNKKLWK</sequence>
<protein>
    <submittedName>
        <fullName evidence="1">Uncharacterized protein</fullName>
    </submittedName>
</protein>
<organism evidence="1">
    <name type="scientific">Rhizophagus irregularis (strain DAOM 181602 / DAOM 197198 / MUCL 43194)</name>
    <name type="common">Arbuscular mycorrhizal fungus</name>
    <name type="synonym">Glomus intraradices</name>
    <dbReference type="NCBI Taxonomy" id="747089"/>
    <lineage>
        <taxon>Eukaryota</taxon>
        <taxon>Fungi</taxon>
        <taxon>Fungi incertae sedis</taxon>
        <taxon>Mucoromycota</taxon>
        <taxon>Glomeromycotina</taxon>
        <taxon>Glomeromycetes</taxon>
        <taxon>Glomerales</taxon>
        <taxon>Glomeraceae</taxon>
        <taxon>Rhizophagus</taxon>
    </lineage>
</organism>
<evidence type="ECO:0000313" key="1">
    <source>
        <dbReference type="EMBL" id="ESA05586.1"/>
    </source>
</evidence>
<dbReference type="HOGENOM" id="CLU_2961997_0_0_1"/>
<reference evidence="1" key="1">
    <citation type="submission" date="2013-07" db="EMBL/GenBank/DDBJ databases">
        <title>The genome of an arbuscular mycorrhizal fungus provides insights into the evolution of the oldest plant symbiosis.</title>
        <authorList>
            <consortium name="DOE Joint Genome Institute"/>
            <person name="Tisserant E."/>
            <person name="Malbreil M."/>
            <person name="Kuo A."/>
            <person name="Kohler A."/>
            <person name="Symeonidi A."/>
            <person name="Balestrini R."/>
            <person name="Charron P."/>
            <person name="Duensing N."/>
            <person name="Frei-dit-Frey N."/>
            <person name="Gianinazzi-Pearson V."/>
            <person name="Gilbert B."/>
            <person name="Handa Y."/>
            <person name="Hijri M."/>
            <person name="Kaul R."/>
            <person name="Kawaguchi M."/>
            <person name="Krajinski F."/>
            <person name="Lammers P."/>
            <person name="Lapierre D."/>
            <person name="Masclaux F.G."/>
            <person name="Murat C."/>
            <person name="Morin E."/>
            <person name="Ndikumana S."/>
            <person name="Pagni M."/>
            <person name="Petitpierre D."/>
            <person name="Requena N."/>
            <person name="Rosikiewicz P."/>
            <person name="Riley R."/>
            <person name="Saito K."/>
            <person name="San Clemente H."/>
            <person name="Shapiro H."/>
            <person name="van Tuinen D."/>
            <person name="Becard G."/>
            <person name="Bonfante P."/>
            <person name="Paszkowski U."/>
            <person name="Shachar-Hill Y."/>
            <person name="Young J.P."/>
            <person name="Sanders I.R."/>
            <person name="Henrissat B."/>
            <person name="Rensing S.A."/>
            <person name="Grigoriev I.V."/>
            <person name="Corradi N."/>
            <person name="Roux C."/>
            <person name="Martin F."/>
        </authorList>
    </citation>
    <scope>NUCLEOTIDE SEQUENCE</scope>
    <source>
        <strain evidence="1">DAOM 197198</strain>
    </source>
</reference>
<name>U9TQG2_RHIID</name>
<gene>
    <name evidence="1" type="ORF">GLOINDRAFT_35355</name>
</gene>
<dbReference type="AlphaFoldDB" id="U9TQG2"/>
<accession>U9TQG2</accession>
<proteinExistence type="predicted"/>